<sequence>MRKNRVASPLLQVSRDVNHFESPCKSLNKKHEDILSSKGKKIVPLVKVEDTCMAPSQDKRYVQVAHLTHSQGWG</sequence>
<comment type="caution">
    <text evidence="1">The sequence shown here is derived from an EMBL/GenBank/DDBJ whole genome shotgun (WGS) entry which is preliminary data.</text>
</comment>
<evidence type="ECO:0000313" key="1">
    <source>
        <dbReference type="EMBL" id="MPC53157.1"/>
    </source>
</evidence>
<dbReference type="AlphaFoldDB" id="A0A5B7G6H0"/>
<proteinExistence type="predicted"/>
<accession>A0A5B7G6H0</accession>
<protein>
    <submittedName>
        <fullName evidence="1">Uncharacterized protein</fullName>
    </submittedName>
</protein>
<dbReference type="EMBL" id="VSRR010011418">
    <property type="protein sequence ID" value="MPC53157.1"/>
    <property type="molecule type" value="Genomic_DNA"/>
</dbReference>
<gene>
    <name evidence="1" type="ORF">E2C01_047043</name>
</gene>
<reference evidence="1 2" key="1">
    <citation type="submission" date="2019-05" db="EMBL/GenBank/DDBJ databases">
        <title>Another draft genome of Portunus trituberculatus and its Hox gene families provides insights of decapod evolution.</title>
        <authorList>
            <person name="Jeong J.-H."/>
            <person name="Song I."/>
            <person name="Kim S."/>
            <person name="Choi T."/>
            <person name="Kim D."/>
            <person name="Ryu S."/>
            <person name="Kim W."/>
        </authorList>
    </citation>
    <scope>NUCLEOTIDE SEQUENCE [LARGE SCALE GENOMIC DNA]</scope>
    <source>
        <tissue evidence="1">Muscle</tissue>
    </source>
</reference>
<dbReference type="Proteomes" id="UP000324222">
    <property type="component" value="Unassembled WGS sequence"/>
</dbReference>
<name>A0A5B7G6H0_PORTR</name>
<keyword evidence="2" id="KW-1185">Reference proteome</keyword>
<evidence type="ECO:0000313" key="2">
    <source>
        <dbReference type="Proteomes" id="UP000324222"/>
    </source>
</evidence>
<organism evidence="1 2">
    <name type="scientific">Portunus trituberculatus</name>
    <name type="common">Swimming crab</name>
    <name type="synonym">Neptunus trituberculatus</name>
    <dbReference type="NCBI Taxonomy" id="210409"/>
    <lineage>
        <taxon>Eukaryota</taxon>
        <taxon>Metazoa</taxon>
        <taxon>Ecdysozoa</taxon>
        <taxon>Arthropoda</taxon>
        <taxon>Crustacea</taxon>
        <taxon>Multicrustacea</taxon>
        <taxon>Malacostraca</taxon>
        <taxon>Eumalacostraca</taxon>
        <taxon>Eucarida</taxon>
        <taxon>Decapoda</taxon>
        <taxon>Pleocyemata</taxon>
        <taxon>Brachyura</taxon>
        <taxon>Eubrachyura</taxon>
        <taxon>Portunoidea</taxon>
        <taxon>Portunidae</taxon>
        <taxon>Portuninae</taxon>
        <taxon>Portunus</taxon>
    </lineage>
</organism>